<evidence type="ECO:0000256" key="9">
    <source>
        <dbReference type="ARBA" id="ARBA00061532"/>
    </source>
</evidence>
<feature type="transmembrane region" description="Helical" evidence="10">
    <location>
        <begin position="388"/>
        <end position="408"/>
    </location>
</feature>
<evidence type="ECO:0000256" key="4">
    <source>
        <dbReference type="ARBA" id="ARBA00022960"/>
    </source>
</evidence>
<keyword evidence="2 10" id="KW-1003">Cell membrane</keyword>
<feature type="transmembrane region" description="Helical" evidence="10">
    <location>
        <begin position="216"/>
        <end position="237"/>
    </location>
</feature>
<feature type="transmembrane region" description="Helical" evidence="10">
    <location>
        <begin position="49"/>
        <end position="66"/>
    </location>
</feature>
<evidence type="ECO:0000256" key="1">
    <source>
        <dbReference type="ARBA" id="ARBA00004651"/>
    </source>
</evidence>
<proteinExistence type="inferred from homology"/>
<dbReference type="PANTHER" id="PTHR47019:SF1">
    <property type="entry name" value="LIPID II FLIPPASE MURJ"/>
    <property type="match status" value="1"/>
</dbReference>
<feature type="transmembrane region" description="Helical" evidence="10">
    <location>
        <begin position="344"/>
        <end position="368"/>
    </location>
</feature>
<dbReference type="Pfam" id="PF03023">
    <property type="entry name" value="MurJ"/>
    <property type="match status" value="1"/>
</dbReference>
<evidence type="ECO:0000256" key="3">
    <source>
        <dbReference type="ARBA" id="ARBA00022692"/>
    </source>
</evidence>
<dbReference type="RefSeq" id="WP_377168649.1">
    <property type="nucleotide sequence ID" value="NZ_JBHSMQ010000006.1"/>
</dbReference>
<dbReference type="PRINTS" id="PR01806">
    <property type="entry name" value="VIRFACTRMVIN"/>
</dbReference>
<protein>
    <recommendedName>
        <fullName evidence="10">Probable lipid II flippase MurJ</fullName>
    </recommendedName>
</protein>
<evidence type="ECO:0000256" key="11">
    <source>
        <dbReference type="PIRNR" id="PIRNR002869"/>
    </source>
</evidence>
<dbReference type="InterPro" id="IPR051050">
    <property type="entry name" value="Lipid_II_flippase_MurJ/MviN"/>
</dbReference>
<organism evidence="13 14">
    <name type="scientific">Prosthecobacter fluviatilis</name>
    <dbReference type="NCBI Taxonomy" id="445931"/>
    <lineage>
        <taxon>Bacteria</taxon>
        <taxon>Pseudomonadati</taxon>
        <taxon>Verrucomicrobiota</taxon>
        <taxon>Verrucomicrobiia</taxon>
        <taxon>Verrucomicrobiales</taxon>
        <taxon>Verrucomicrobiaceae</taxon>
        <taxon>Prosthecobacter</taxon>
    </lineage>
</organism>
<keyword evidence="6 10" id="KW-1133">Transmembrane helix</keyword>
<evidence type="ECO:0000256" key="8">
    <source>
        <dbReference type="ARBA" id="ARBA00060041"/>
    </source>
</evidence>
<comment type="similarity">
    <text evidence="9 10 11">Belongs to the MurJ/MviN family.</text>
</comment>
<feature type="transmembrane region" description="Helical" evidence="10">
    <location>
        <begin position="177"/>
        <end position="201"/>
    </location>
</feature>
<keyword evidence="10 11" id="KW-0961">Cell wall biogenesis/degradation</keyword>
<keyword evidence="3 10" id="KW-0812">Transmembrane</keyword>
<keyword evidence="5 10" id="KW-0573">Peptidoglycan synthesis</keyword>
<dbReference type="HAMAP" id="MF_02078">
    <property type="entry name" value="MurJ_MviN"/>
    <property type="match status" value="1"/>
</dbReference>
<feature type="transmembrane region" description="Helical" evidence="10">
    <location>
        <begin position="111"/>
        <end position="131"/>
    </location>
</feature>
<comment type="subcellular location">
    <subcellularLocation>
        <location evidence="1 10">Cell membrane</location>
        <topology evidence="1 10">Multi-pass membrane protein</topology>
    </subcellularLocation>
</comment>
<feature type="transmembrane region" description="Helical" evidence="10">
    <location>
        <begin position="415"/>
        <end position="436"/>
    </location>
</feature>
<feature type="transmembrane region" description="Helical" evidence="10">
    <location>
        <begin position="481"/>
        <end position="500"/>
    </location>
</feature>
<sequence>MTEASSSEPAKEGLPEARTTEKGATARSTGVVSIAILCSRVLGLVRDQMLNGFFGSAFTGIFTAAFRTPNMLRDLFAEGALSTAFVTTFSKKMKTEGDEAAWVLGRKMISLSMWFMTLVAIAGVALAPILFRILTPGLSEEAKVLGTWLAQIMYPFIALVSVTALVMGMLNSKKVFFIPAVASAFFNLGCIVGGVVLAWIIDPGFRHGHVSEKGLTGFAIGTLIGGVMQLGIQLPSLRRVGFRFRFDFGCKDPAVKEVLHLMWPSMLAASGTQVAVMLNSIFASFTAGHEKSLAWLANAQRLQQLPLGLFGVAVATVTLPMLSRLATDGITPAFRGALAKGLRLVLFLTLPCAVGLTLLADEIISVIFEHGKFNAMDVRNTAAPLQAYAFGLIFYAAIKVLQPAFYTINRRFIPMVVSIGVIVFTATVNSITVFVFHWDHTALAWATAVGLLLNFLTLYLCMRKFASGLETGPLMQSLGRLLVGIGAMSAICIAAKSSIMADWAHLQFMLRCATLGISIGASAAAYFAVTKLLKVEEAGEFLSLLGRRFGKK</sequence>
<evidence type="ECO:0000313" key="14">
    <source>
        <dbReference type="Proteomes" id="UP001596052"/>
    </source>
</evidence>
<dbReference type="PIRSF" id="PIRSF002869">
    <property type="entry name" value="MviN"/>
    <property type="match status" value="1"/>
</dbReference>
<keyword evidence="10 11" id="KW-0813">Transport</keyword>
<accession>A0ABW0KSF7</accession>
<dbReference type="NCBIfam" id="TIGR01695">
    <property type="entry name" value="murJ_mviN"/>
    <property type="match status" value="1"/>
</dbReference>
<comment type="pathway">
    <text evidence="10">Cell wall biogenesis; peptidoglycan biosynthesis.</text>
</comment>
<evidence type="ECO:0000256" key="7">
    <source>
        <dbReference type="ARBA" id="ARBA00023136"/>
    </source>
</evidence>
<keyword evidence="4 10" id="KW-0133">Cell shape</keyword>
<feature type="transmembrane region" description="Helical" evidence="10">
    <location>
        <begin position="258"/>
        <end position="285"/>
    </location>
</feature>
<evidence type="ECO:0000256" key="5">
    <source>
        <dbReference type="ARBA" id="ARBA00022984"/>
    </source>
</evidence>
<keyword evidence="14" id="KW-1185">Reference proteome</keyword>
<dbReference type="EMBL" id="JBHSMQ010000006">
    <property type="protein sequence ID" value="MFC5456425.1"/>
    <property type="molecule type" value="Genomic_DNA"/>
</dbReference>
<keyword evidence="7 10" id="KW-0472">Membrane</keyword>
<evidence type="ECO:0000256" key="10">
    <source>
        <dbReference type="HAMAP-Rule" id="MF_02078"/>
    </source>
</evidence>
<evidence type="ECO:0000313" key="13">
    <source>
        <dbReference type="EMBL" id="MFC5456425.1"/>
    </source>
</evidence>
<reference evidence="14" key="1">
    <citation type="journal article" date="2019" name="Int. J. Syst. Evol. Microbiol.">
        <title>The Global Catalogue of Microorganisms (GCM) 10K type strain sequencing project: providing services to taxonomists for standard genome sequencing and annotation.</title>
        <authorList>
            <consortium name="The Broad Institute Genomics Platform"/>
            <consortium name="The Broad Institute Genome Sequencing Center for Infectious Disease"/>
            <person name="Wu L."/>
            <person name="Ma J."/>
        </authorList>
    </citation>
    <scope>NUCLEOTIDE SEQUENCE [LARGE SCALE GENOMIC DNA]</scope>
    <source>
        <strain evidence="14">CGMCC 4.1469</strain>
    </source>
</reference>
<evidence type="ECO:0000256" key="6">
    <source>
        <dbReference type="ARBA" id="ARBA00022989"/>
    </source>
</evidence>
<comment type="caution">
    <text evidence="13">The sequence shown here is derived from an EMBL/GenBank/DDBJ whole genome shotgun (WGS) entry which is preliminary data.</text>
</comment>
<feature type="transmembrane region" description="Helical" evidence="10">
    <location>
        <begin position="506"/>
        <end position="529"/>
    </location>
</feature>
<evidence type="ECO:0000256" key="12">
    <source>
        <dbReference type="SAM" id="MobiDB-lite"/>
    </source>
</evidence>
<dbReference type="Proteomes" id="UP001596052">
    <property type="component" value="Unassembled WGS sequence"/>
</dbReference>
<feature type="transmembrane region" description="Helical" evidence="10">
    <location>
        <begin position="442"/>
        <end position="461"/>
    </location>
</feature>
<feature type="region of interest" description="Disordered" evidence="12">
    <location>
        <begin position="1"/>
        <end position="22"/>
    </location>
</feature>
<gene>
    <name evidence="10 13" type="primary">murJ</name>
    <name evidence="13" type="ORF">ACFQDI_16295</name>
</gene>
<feature type="transmembrane region" description="Helical" evidence="10">
    <location>
        <begin position="151"/>
        <end position="170"/>
    </location>
</feature>
<comment type="function">
    <text evidence="8 10 11">Involved in peptidoglycan biosynthesis. Transports lipid-linked peptidoglycan precursors from the inner to the outer leaflet of the cytoplasmic membrane.</text>
</comment>
<dbReference type="InterPro" id="IPR004268">
    <property type="entry name" value="MurJ"/>
</dbReference>
<name>A0ABW0KSF7_9BACT</name>
<evidence type="ECO:0000256" key="2">
    <source>
        <dbReference type="ARBA" id="ARBA00022475"/>
    </source>
</evidence>
<feature type="transmembrane region" description="Helical" evidence="10">
    <location>
        <begin position="305"/>
        <end position="323"/>
    </location>
</feature>
<feature type="compositionally biased region" description="Basic and acidic residues" evidence="12">
    <location>
        <begin position="9"/>
        <end position="21"/>
    </location>
</feature>
<dbReference type="CDD" id="cd13123">
    <property type="entry name" value="MATE_MurJ_like"/>
    <property type="match status" value="1"/>
</dbReference>
<dbReference type="PANTHER" id="PTHR47019">
    <property type="entry name" value="LIPID II FLIPPASE MURJ"/>
    <property type="match status" value="1"/>
</dbReference>